<accession>A0AAE1CKW1</accession>
<dbReference type="Gene3D" id="3.90.1720.10">
    <property type="entry name" value="endopeptidase domain like (from Nostoc punctiforme)"/>
    <property type="match status" value="1"/>
</dbReference>
<dbReference type="Pfam" id="PF04970">
    <property type="entry name" value="LRAT"/>
    <property type="match status" value="1"/>
</dbReference>
<keyword evidence="3" id="KW-0378">Hydrolase</keyword>
<feature type="domain" description="LRAT" evidence="6">
    <location>
        <begin position="79"/>
        <end position="120"/>
    </location>
</feature>
<dbReference type="PANTHER" id="PTHR13943:SF77">
    <property type="entry name" value="LRAT DOMAIN-CONTAINING PROTEIN"/>
    <property type="match status" value="1"/>
</dbReference>
<reference evidence="7" key="1">
    <citation type="journal article" date="2023" name="G3 (Bethesda)">
        <title>A reference genome for the long-term kleptoplast-retaining sea slug Elysia crispata morphotype clarki.</title>
        <authorList>
            <person name="Eastman K.E."/>
            <person name="Pendleton A.L."/>
            <person name="Shaikh M.A."/>
            <person name="Suttiyut T."/>
            <person name="Ogas R."/>
            <person name="Tomko P."/>
            <person name="Gavelis G."/>
            <person name="Widhalm J.R."/>
            <person name="Wisecaver J.H."/>
        </authorList>
    </citation>
    <scope>NUCLEOTIDE SEQUENCE</scope>
    <source>
        <strain evidence="7">ECLA1</strain>
    </source>
</reference>
<gene>
    <name evidence="7" type="ORF">RRG08_057610</name>
</gene>
<dbReference type="EMBL" id="JAWDGP010007826">
    <property type="protein sequence ID" value="KAK3703569.1"/>
    <property type="molecule type" value="Genomic_DNA"/>
</dbReference>
<proteinExistence type="inferred from homology"/>
<name>A0AAE1CKW1_9GAST</name>
<dbReference type="GO" id="GO:0004623">
    <property type="term" value="F:phospholipase A2 activity"/>
    <property type="evidence" value="ECO:0007669"/>
    <property type="project" value="TreeGrafter"/>
</dbReference>
<dbReference type="GO" id="GO:0016410">
    <property type="term" value="F:N-acyltransferase activity"/>
    <property type="evidence" value="ECO:0007669"/>
    <property type="project" value="TreeGrafter"/>
</dbReference>
<evidence type="ECO:0000256" key="3">
    <source>
        <dbReference type="ARBA" id="ARBA00022801"/>
    </source>
</evidence>
<protein>
    <recommendedName>
        <fullName evidence="6">LRAT domain-containing protein</fullName>
    </recommendedName>
</protein>
<sequence length="168" mass="19368">RLLLLIFSVRYSPPPTRPSCFITVRSTATHQPPLPCLFFFKLLLLTFCVLTWLASPVAAAALRKHGVTQFFFYTLGSLHRPFEPKEIARRAKEQVGRPLIYKLYDFNCEHFANECRYGVKRSFQAEEVKGIKKLMEQYEKAASRFPSWSDEDDEGEQETAAVPMLQMA</sequence>
<comment type="similarity">
    <text evidence="1">Belongs to the H-rev107 family.</text>
</comment>
<evidence type="ECO:0000256" key="4">
    <source>
        <dbReference type="ARBA" id="ARBA00023098"/>
    </source>
</evidence>
<organism evidence="7 8">
    <name type="scientific">Elysia crispata</name>
    <name type="common">lettuce slug</name>
    <dbReference type="NCBI Taxonomy" id="231223"/>
    <lineage>
        <taxon>Eukaryota</taxon>
        <taxon>Metazoa</taxon>
        <taxon>Spiralia</taxon>
        <taxon>Lophotrochozoa</taxon>
        <taxon>Mollusca</taxon>
        <taxon>Gastropoda</taxon>
        <taxon>Heterobranchia</taxon>
        <taxon>Euthyneura</taxon>
        <taxon>Panpulmonata</taxon>
        <taxon>Sacoglossa</taxon>
        <taxon>Placobranchoidea</taxon>
        <taxon>Plakobranchidae</taxon>
        <taxon>Elysia</taxon>
    </lineage>
</organism>
<evidence type="ECO:0000256" key="2">
    <source>
        <dbReference type="ARBA" id="ARBA00022679"/>
    </source>
</evidence>
<evidence type="ECO:0000256" key="1">
    <source>
        <dbReference type="ARBA" id="ARBA00007824"/>
    </source>
</evidence>
<comment type="caution">
    <text evidence="7">The sequence shown here is derived from an EMBL/GenBank/DDBJ whole genome shotgun (WGS) entry which is preliminary data.</text>
</comment>
<dbReference type="AlphaFoldDB" id="A0AAE1CKW1"/>
<dbReference type="PANTHER" id="PTHR13943">
    <property type="entry name" value="HRAS-LIKE SUPPRESSOR - RELATED"/>
    <property type="match status" value="1"/>
</dbReference>
<evidence type="ECO:0000313" key="8">
    <source>
        <dbReference type="Proteomes" id="UP001283361"/>
    </source>
</evidence>
<dbReference type="GO" id="GO:0070292">
    <property type="term" value="P:N-acylphosphatidylethanolamine metabolic process"/>
    <property type="evidence" value="ECO:0007669"/>
    <property type="project" value="TreeGrafter"/>
</dbReference>
<feature type="region of interest" description="Disordered" evidence="5">
    <location>
        <begin position="144"/>
        <end position="168"/>
    </location>
</feature>
<evidence type="ECO:0000313" key="7">
    <source>
        <dbReference type="EMBL" id="KAK3703569.1"/>
    </source>
</evidence>
<dbReference type="GO" id="GO:0005737">
    <property type="term" value="C:cytoplasm"/>
    <property type="evidence" value="ECO:0007669"/>
    <property type="project" value="TreeGrafter"/>
</dbReference>
<dbReference type="Proteomes" id="UP001283361">
    <property type="component" value="Unassembled WGS sequence"/>
</dbReference>
<keyword evidence="2" id="KW-0808">Transferase</keyword>
<dbReference type="InterPro" id="IPR051496">
    <property type="entry name" value="H-rev107_PLA/AT"/>
</dbReference>
<keyword evidence="4" id="KW-0443">Lipid metabolism</keyword>
<feature type="non-terminal residue" evidence="7">
    <location>
        <position position="1"/>
    </location>
</feature>
<dbReference type="GO" id="GO:0008970">
    <property type="term" value="F:phospholipase A1 activity"/>
    <property type="evidence" value="ECO:0007669"/>
    <property type="project" value="TreeGrafter"/>
</dbReference>
<evidence type="ECO:0000259" key="6">
    <source>
        <dbReference type="Pfam" id="PF04970"/>
    </source>
</evidence>
<dbReference type="InterPro" id="IPR007053">
    <property type="entry name" value="LRAT_dom"/>
</dbReference>
<keyword evidence="8" id="KW-1185">Reference proteome</keyword>
<evidence type="ECO:0000256" key="5">
    <source>
        <dbReference type="SAM" id="MobiDB-lite"/>
    </source>
</evidence>